<organism evidence="1 2">
    <name type="scientific">candidate division TA06 bacterium</name>
    <dbReference type="NCBI Taxonomy" id="2250710"/>
    <lineage>
        <taxon>Bacteria</taxon>
        <taxon>Bacteria division TA06</taxon>
    </lineage>
</organism>
<gene>
    <name evidence="1" type="ORF">E3J62_01750</name>
</gene>
<sequence>MKVILLIAVSFAVPFSGCKIGTGSNEDYFPLAEGNRWVWVGGVVPSQGDTIAWEIEDKVVGPTGESAWKVSQKRFWLEKKRTFKDSINLQWKSNLLLIYNNLADPSADTVLNYPLRDGREWAVRQVRGVLRTAHVSGMENVETPYGNFANALRVDCEDRRIPNDSLVMKATDWYVENVGRVMTRVEVRGQVWEMRLTSMELH</sequence>
<reference evidence="1 2" key="1">
    <citation type="submission" date="2019-03" db="EMBL/GenBank/DDBJ databases">
        <title>Metabolic potential of uncultured bacteria and archaea associated with petroleum seepage in deep-sea sediments.</title>
        <authorList>
            <person name="Dong X."/>
            <person name="Hubert C."/>
        </authorList>
    </citation>
    <scope>NUCLEOTIDE SEQUENCE [LARGE SCALE GENOMIC DNA]</scope>
    <source>
        <strain evidence="1">E44_bin18</strain>
    </source>
</reference>
<evidence type="ECO:0000313" key="2">
    <source>
        <dbReference type="Proteomes" id="UP000315525"/>
    </source>
</evidence>
<dbReference type="AlphaFoldDB" id="A0A523UXV2"/>
<dbReference type="Gene3D" id="2.40.360.20">
    <property type="match status" value="1"/>
</dbReference>
<dbReference type="Proteomes" id="UP000315525">
    <property type="component" value="Unassembled WGS sequence"/>
</dbReference>
<name>A0A523UXV2_UNCT6</name>
<proteinExistence type="predicted"/>
<evidence type="ECO:0000313" key="1">
    <source>
        <dbReference type="EMBL" id="TET47333.1"/>
    </source>
</evidence>
<comment type="caution">
    <text evidence="1">The sequence shown here is derived from an EMBL/GenBank/DDBJ whole genome shotgun (WGS) entry which is preliminary data.</text>
</comment>
<dbReference type="EMBL" id="SOJN01000023">
    <property type="protein sequence ID" value="TET47333.1"/>
    <property type="molecule type" value="Genomic_DNA"/>
</dbReference>
<protein>
    <submittedName>
        <fullName evidence="1">Uncharacterized protein</fullName>
    </submittedName>
</protein>
<accession>A0A523UXV2</accession>